<feature type="region of interest" description="Disordered" evidence="1">
    <location>
        <begin position="112"/>
        <end position="150"/>
    </location>
</feature>
<feature type="compositionally biased region" description="Basic and acidic residues" evidence="1">
    <location>
        <begin position="391"/>
        <end position="421"/>
    </location>
</feature>
<evidence type="ECO:0000313" key="3">
    <source>
        <dbReference type="Proteomes" id="UP000298663"/>
    </source>
</evidence>
<proteinExistence type="predicted"/>
<keyword evidence="3" id="KW-1185">Reference proteome</keyword>
<feature type="region of interest" description="Disordered" evidence="1">
    <location>
        <begin position="185"/>
        <end position="232"/>
    </location>
</feature>
<reference evidence="2 3" key="1">
    <citation type="journal article" date="2015" name="Genome Biol.">
        <title>Comparative genomics of Steinernema reveals deeply conserved gene regulatory networks.</title>
        <authorList>
            <person name="Dillman A.R."/>
            <person name="Macchietto M."/>
            <person name="Porter C.F."/>
            <person name="Rogers A."/>
            <person name="Williams B."/>
            <person name="Antoshechkin I."/>
            <person name="Lee M.M."/>
            <person name="Goodwin Z."/>
            <person name="Lu X."/>
            <person name="Lewis E.E."/>
            <person name="Goodrich-Blair H."/>
            <person name="Stock S.P."/>
            <person name="Adams B.J."/>
            <person name="Sternberg P.W."/>
            <person name="Mortazavi A."/>
        </authorList>
    </citation>
    <scope>NUCLEOTIDE SEQUENCE [LARGE SCALE GENOMIC DNA]</scope>
    <source>
        <strain evidence="2 3">ALL</strain>
    </source>
</reference>
<feature type="compositionally biased region" description="Basic and acidic residues" evidence="1">
    <location>
        <begin position="45"/>
        <end position="54"/>
    </location>
</feature>
<gene>
    <name evidence="2" type="ORF">L596_007586</name>
</gene>
<evidence type="ECO:0000256" key="1">
    <source>
        <dbReference type="SAM" id="MobiDB-lite"/>
    </source>
</evidence>
<feature type="region of interest" description="Disordered" evidence="1">
    <location>
        <begin position="296"/>
        <end position="449"/>
    </location>
</feature>
<feature type="region of interest" description="Disordered" evidence="1">
    <location>
        <begin position="463"/>
        <end position="658"/>
    </location>
</feature>
<dbReference type="AlphaFoldDB" id="A0A4U5PAS6"/>
<dbReference type="Proteomes" id="UP000298663">
    <property type="component" value="Unassembled WGS sequence"/>
</dbReference>
<organism evidence="2 3">
    <name type="scientific">Steinernema carpocapsae</name>
    <name type="common">Entomopathogenic nematode</name>
    <dbReference type="NCBI Taxonomy" id="34508"/>
    <lineage>
        <taxon>Eukaryota</taxon>
        <taxon>Metazoa</taxon>
        <taxon>Ecdysozoa</taxon>
        <taxon>Nematoda</taxon>
        <taxon>Chromadorea</taxon>
        <taxon>Rhabditida</taxon>
        <taxon>Tylenchina</taxon>
        <taxon>Panagrolaimomorpha</taxon>
        <taxon>Strongyloidoidea</taxon>
        <taxon>Steinernematidae</taxon>
        <taxon>Steinernema</taxon>
    </lineage>
</organism>
<protein>
    <submittedName>
        <fullName evidence="2">Uncharacterized protein</fullName>
    </submittedName>
</protein>
<dbReference type="EMBL" id="AZBU02000002">
    <property type="protein sequence ID" value="TKR93054.1"/>
    <property type="molecule type" value="Genomic_DNA"/>
</dbReference>
<feature type="compositionally biased region" description="Basic residues" evidence="1">
    <location>
        <begin position="580"/>
        <end position="599"/>
    </location>
</feature>
<feature type="compositionally biased region" description="Basic and acidic residues" evidence="1">
    <location>
        <begin position="296"/>
        <end position="379"/>
    </location>
</feature>
<feature type="compositionally biased region" description="Acidic residues" evidence="1">
    <location>
        <begin position="464"/>
        <end position="484"/>
    </location>
</feature>
<feature type="region of interest" description="Disordered" evidence="1">
    <location>
        <begin position="42"/>
        <end position="71"/>
    </location>
</feature>
<feature type="compositionally biased region" description="Pro residues" evidence="1">
    <location>
        <begin position="222"/>
        <end position="232"/>
    </location>
</feature>
<accession>A0A4U5PAS6</accession>
<feature type="compositionally biased region" description="Acidic residues" evidence="1">
    <location>
        <begin position="629"/>
        <end position="645"/>
    </location>
</feature>
<comment type="caution">
    <text evidence="2">The sequence shown here is derived from an EMBL/GenBank/DDBJ whole genome shotgun (WGS) entry which is preliminary data.</text>
</comment>
<feature type="compositionally biased region" description="Basic residues" evidence="1">
    <location>
        <begin position="516"/>
        <end position="530"/>
    </location>
</feature>
<reference evidence="2 3" key="2">
    <citation type="journal article" date="2019" name="G3 (Bethesda)">
        <title>Hybrid Assembly of the Genome of the Entomopathogenic Nematode Steinernema carpocapsae Identifies the X-Chromosome.</title>
        <authorList>
            <person name="Serra L."/>
            <person name="Macchietto M."/>
            <person name="Macias-Munoz A."/>
            <person name="McGill C.J."/>
            <person name="Rodriguez I.M."/>
            <person name="Rodriguez B."/>
            <person name="Murad R."/>
            <person name="Mortazavi A."/>
        </authorList>
    </citation>
    <scope>NUCLEOTIDE SEQUENCE [LARGE SCALE GENOMIC DNA]</scope>
    <source>
        <strain evidence="2 3">ALL</strain>
    </source>
</reference>
<name>A0A4U5PAS6_STECR</name>
<sequence>MWESMVTERFQINPKRHGHESYACTSNAQRPPLREVDIMVLPKVVEQHRPDPRKNRPSGGSDSAREIVVPRGPDVEDVAVLRHAAEEKRRSVAPGAHLRDLEIHFSSIAVVPQASTRNGPPTPELRSPAKEGFYFSKSGKQRKLKTEKKQQGICLSTVELSSDEAENDDNDITVVREVREIEVLSSAAPSTSRTPRARTPPLAISKKPASSSAPHSSRLSNPPQPVLTPPPLPQIRTNLMKVSKTKNPLDTWTTLDNTQGMFMPRSQPRNRVVRTQVRVPPDENRAKILKTQWLEKKKAAEEQRSAEAAENAKKAESMKAAENVKKAESSKAAENVKKAESSKAAENVKKAESSKAAETRKVYGSSRVHEPHRPRESSLVHDYPSAPNSSKGHESHQASESRRAYEPPRTHGPSMDHRFPKTAEPPKAQGLPKSVLRTARSSSTVRKSVEFNCDFNQTHYFEPDVVEIEEEEDVYEEEQMEEEEFQKIPITGGLQGFSGNDNLLELSDDSNAEREHKKKSIEKKSKRKEKKKDEEKLQFSKATDWGGGNLYSDEEDLLEAPKKHRSNASSPVYEEERRFKSSKRQHSSSKDVAKKKKKHKELDSIFGLEDSDEDIVPKKKKKSTRIPSSDEEWESEPEGAPETEAEVSSIPLVNLADDDPMEAIEDEDNDVIEIIEVVNTNSSSGDQSDIFDPIIAEFHQLAASRFDGVHLSESDQAKLQKEMDDLFKE</sequence>
<evidence type="ECO:0000313" key="2">
    <source>
        <dbReference type="EMBL" id="TKR93054.1"/>
    </source>
</evidence>
<feature type="compositionally biased region" description="Low complexity" evidence="1">
    <location>
        <begin position="200"/>
        <end position="221"/>
    </location>
</feature>